<protein>
    <submittedName>
        <fullName evidence="2">Disease resistance protein RPM1 isoform X2</fullName>
    </submittedName>
</protein>
<sequence length="86" mass="9230">MIDMNVENNCMKDGEGETSPGLPHEPVVNELIRKKAIMATATTDLLIGKVVAILENEAASIAGVGHQVDEIKQELVFMLALLISIS</sequence>
<dbReference type="EMBL" id="PJQY01003882">
    <property type="protein sequence ID" value="PQM33757.1"/>
    <property type="molecule type" value="Genomic_DNA"/>
</dbReference>
<evidence type="ECO:0000313" key="2">
    <source>
        <dbReference type="EMBL" id="PQM33757.1"/>
    </source>
</evidence>
<comment type="caution">
    <text evidence="2">The sequence shown here is derived from an EMBL/GenBank/DDBJ whole genome shotgun (WGS) entry which is preliminary data.</text>
</comment>
<feature type="region of interest" description="Disordered" evidence="1">
    <location>
        <begin position="1"/>
        <end position="24"/>
    </location>
</feature>
<accession>A0A314U8L2</accession>
<keyword evidence="3" id="KW-1185">Reference proteome</keyword>
<proteinExistence type="predicted"/>
<evidence type="ECO:0000256" key="1">
    <source>
        <dbReference type="SAM" id="MobiDB-lite"/>
    </source>
</evidence>
<reference evidence="2 3" key="1">
    <citation type="submission" date="2018-02" db="EMBL/GenBank/DDBJ databases">
        <title>Draft genome of wild Prunus yedoensis var. nudiflora.</title>
        <authorList>
            <person name="Baek S."/>
            <person name="Kim J.-H."/>
            <person name="Choi K."/>
            <person name="Kim G.-B."/>
            <person name="Cho A."/>
            <person name="Jang H."/>
            <person name="Shin C.-H."/>
            <person name="Yu H.-J."/>
            <person name="Mun J.-H."/>
        </authorList>
    </citation>
    <scope>NUCLEOTIDE SEQUENCE [LARGE SCALE GENOMIC DNA]</scope>
    <source>
        <strain evidence="3">cv. Jeju island</strain>
        <tissue evidence="2">Leaf</tissue>
    </source>
</reference>
<dbReference type="OrthoDB" id="3027644at2759"/>
<name>A0A314U8L2_PRUYE</name>
<organism evidence="2 3">
    <name type="scientific">Prunus yedoensis var. nudiflora</name>
    <dbReference type="NCBI Taxonomy" id="2094558"/>
    <lineage>
        <taxon>Eukaryota</taxon>
        <taxon>Viridiplantae</taxon>
        <taxon>Streptophyta</taxon>
        <taxon>Embryophyta</taxon>
        <taxon>Tracheophyta</taxon>
        <taxon>Spermatophyta</taxon>
        <taxon>Magnoliopsida</taxon>
        <taxon>eudicotyledons</taxon>
        <taxon>Gunneridae</taxon>
        <taxon>Pentapetalae</taxon>
        <taxon>rosids</taxon>
        <taxon>fabids</taxon>
        <taxon>Rosales</taxon>
        <taxon>Rosaceae</taxon>
        <taxon>Amygdaloideae</taxon>
        <taxon>Amygdaleae</taxon>
        <taxon>Prunus</taxon>
    </lineage>
</organism>
<gene>
    <name evidence="2" type="ORF">Pyn_11748</name>
</gene>
<evidence type="ECO:0000313" key="3">
    <source>
        <dbReference type="Proteomes" id="UP000250321"/>
    </source>
</evidence>
<dbReference type="AlphaFoldDB" id="A0A314U8L2"/>
<dbReference type="Proteomes" id="UP000250321">
    <property type="component" value="Unassembled WGS sequence"/>
</dbReference>